<dbReference type="Proteomes" id="UP000198535">
    <property type="component" value="Unassembled WGS sequence"/>
</dbReference>
<evidence type="ECO:0000259" key="1">
    <source>
        <dbReference type="PROSITE" id="PS50112"/>
    </source>
</evidence>
<keyword evidence="4" id="KW-1185">Reference proteome</keyword>
<dbReference type="PANTHER" id="PTHR44757:SF2">
    <property type="entry name" value="BIOFILM ARCHITECTURE MAINTENANCE PROTEIN MBAA"/>
    <property type="match status" value="1"/>
</dbReference>
<dbReference type="OrthoDB" id="86314at2157"/>
<dbReference type="SUPFAM" id="SSF55785">
    <property type="entry name" value="PYP-like sensor domain (PAS domain)"/>
    <property type="match status" value="3"/>
</dbReference>
<dbReference type="InterPro" id="IPR052155">
    <property type="entry name" value="Biofilm_reg_signaling"/>
</dbReference>
<dbReference type="Pfam" id="PF00989">
    <property type="entry name" value="PAS"/>
    <property type="match status" value="1"/>
</dbReference>
<dbReference type="STRING" id="487685.SAMN04488696_2182"/>
<dbReference type="NCBIfam" id="TIGR00229">
    <property type="entry name" value="sensory_box"/>
    <property type="match status" value="2"/>
</dbReference>
<dbReference type="InterPro" id="IPR013767">
    <property type="entry name" value="PAS_fold"/>
</dbReference>
<dbReference type="RefSeq" id="WP_091936794.1">
    <property type="nucleotide sequence ID" value="NZ_FOUJ01000004.1"/>
</dbReference>
<reference evidence="4" key="1">
    <citation type="submission" date="2016-10" db="EMBL/GenBank/DDBJ databases">
        <authorList>
            <person name="Varghese N."/>
            <person name="Submissions S."/>
        </authorList>
    </citation>
    <scope>NUCLEOTIDE SEQUENCE [LARGE SCALE GENOMIC DNA]</scope>
    <source>
        <strain evidence="4">Mob M</strain>
    </source>
</reference>
<feature type="domain" description="PAS" evidence="1">
    <location>
        <begin position="183"/>
        <end position="253"/>
    </location>
</feature>
<dbReference type="Gene3D" id="3.30.450.20">
    <property type="entry name" value="PAS domain"/>
    <property type="match status" value="3"/>
</dbReference>
<dbReference type="AlphaFoldDB" id="A0A1I4T4N2"/>
<dbReference type="InterPro" id="IPR000700">
    <property type="entry name" value="PAS-assoc_C"/>
</dbReference>
<organism evidence="3 4">
    <name type="scientific">Methanolobus profundi</name>
    <dbReference type="NCBI Taxonomy" id="487685"/>
    <lineage>
        <taxon>Archaea</taxon>
        <taxon>Methanobacteriati</taxon>
        <taxon>Methanobacteriota</taxon>
        <taxon>Stenosarchaea group</taxon>
        <taxon>Methanomicrobia</taxon>
        <taxon>Methanosarcinales</taxon>
        <taxon>Methanosarcinaceae</taxon>
        <taxon>Methanolobus</taxon>
    </lineage>
</organism>
<dbReference type="GO" id="GO:0006355">
    <property type="term" value="P:regulation of DNA-templated transcription"/>
    <property type="evidence" value="ECO:0007669"/>
    <property type="project" value="InterPro"/>
</dbReference>
<evidence type="ECO:0000313" key="3">
    <source>
        <dbReference type="EMBL" id="SFM71510.1"/>
    </source>
</evidence>
<dbReference type="SMART" id="SM00091">
    <property type="entry name" value="PAS"/>
    <property type="match status" value="3"/>
</dbReference>
<dbReference type="InterPro" id="IPR008553">
    <property type="entry name" value="DUF835"/>
</dbReference>
<dbReference type="PROSITE" id="PS50112">
    <property type="entry name" value="PAS"/>
    <property type="match status" value="2"/>
</dbReference>
<proteinExistence type="predicted"/>
<evidence type="ECO:0000313" key="4">
    <source>
        <dbReference type="Proteomes" id="UP000198535"/>
    </source>
</evidence>
<feature type="domain" description="PAS" evidence="1">
    <location>
        <begin position="316"/>
        <end position="371"/>
    </location>
</feature>
<gene>
    <name evidence="3" type="ORF">SAMN04488696_2182</name>
</gene>
<dbReference type="EMBL" id="FOUJ01000004">
    <property type="protein sequence ID" value="SFM71510.1"/>
    <property type="molecule type" value="Genomic_DNA"/>
</dbReference>
<dbReference type="CDD" id="cd00130">
    <property type="entry name" value="PAS"/>
    <property type="match status" value="2"/>
</dbReference>
<evidence type="ECO:0000259" key="2">
    <source>
        <dbReference type="PROSITE" id="PS50113"/>
    </source>
</evidence>
<protein>
    <submittedName>
        <fullName evidence="3">PAS domain S-box-containing protein</fullName>
    </submittedName>
</protein>
<name>A0A1I4T4N2_9EURY</name>
<dbReference type="Pfam" id="PF13426">
    <property type="entry name" value="PAS_9"/>
    <property type="match status" value="1"/>
</dbReference>
<accession>A0A1I4T4N2</accession>
<sequence length="599" mass="68434">MKKEKGNNESSLAVTQYTIDEIINNPILRNAFDTFPYVAAIYDKHYNILFLNKSGYEFTGFKRTEPLNRKCYEMIGRTSPCENCRRSIEQKEPSFEYKSYLDDSGNNIHLKSSFVYNSEGEIEYIIGYIRFFKYDKACFSEEYEPANLEVLIAERTDDLIAVNEELQAEVMERIHIENELRESQLTFNTLIETIPEIVYFKDSHGKNIVANKAFENFIGLEKKDIIGKTDRELFSDFLASSFQESDDEVMRTKKAVRTSADFIDPQGNKKFLETIKTPIIGDDGEIEGIVGLSRDITDQKISEDSLKISRNELEQTYDYIRNLMELTPIATVSLDAQQRITTVNQKAIDMLGYDLDELIGAPFIGLISKPEKFVQGSERSLVLEFVTKAGTSIVANVSQSLIDKEGMDEKTVVTLQALSDLRGIFVDPLQEESIEQESVHDDKYIDLEPGNVYFIDDVNTDETYRLFSNMVKSGAPGLCITRQNPARVRKTYGLLKTPFIWFTKNQTGDIPFIDSSELYKLQPTILNFIEKVDSGVVFLDGLEYLSLDNDIRSVIKAVEEVNDSVMDSNSSMIIHVNSLALDTKDFYLMTRWMKPIKCI</sequence>
<dbReference type="InterPro" id="IPR013656">
    <property type="entry name" value="PAS_4"/>
</dbReference>
<dbReference type="Pfam" id="PF05763">
    <property type="entry name" value="DUF835"/>
    <property type="match status" value="1"/>
</dbReference>
<dbReference type="InterPro" id="IPR035965">
    <property type="entry name" value="PAS-like_dom_sf"/>
</dbReference>
<dbReference type="Pfam" id="PF08448">
    <property type="entry name" value="PAS_4"/>
    <property type="match status" value="1"/>
</dbReference>
<feature type="domain" description="PAC" evidence="2">
    <location>
        <begin position="256"/>
        <end position="308"/>
    </location>
</feature>
<dbReference type="InterPro" id="IPR000014">
    <property type="entry name" value="PAS"/>
</dbReference>
<dbReference type="PANTHER" id="PTHR44757">
    <property type="entry name" value="DIGUANYLATE CYCLASE DGCP"/>
    <property type="match status" value="1"/>
</dbReference>
<dbReference type="PROSITE" id="PS50113">
    <property type="entry name" value="PAC"/>
    <property type="match status" value="1"/>
</dbReference>